<accession>A0A0M9WIT8</accession>
<organism evidence="1 2">
    <name type="scientific">Penicillium nordicum</name>
    <dbReference type="NCBI Taxonomy" id="229535"/>
    <lineage>
        <taxon>Eukaryota</taxon>
        <taxon>Fungi</taxon>
        <taxon>Dikarya</taxon>
        <taxon>Ascomycota</taxon>
        <taxon>Pezizomycotina</taxon>
        <taxon>Eurotiomycetes</taxon>
        <taxon>Eurotiomycetidae</taxon>
        <taxon>Eurotiales</taxon>
        <taxon>Aspergillaceae</taxon>
        <taxon>Penicillium</taxon>
    </lineage>
</organism>
<dbReference type="AlphaFoldDB" id="A0A0M9WIT8"/>
<evidence type="ECO:0000313" key="1">
    <source>
        <dbReference type="EMBL" id="KOS46482.1"/>
    </source>
</evidence>
<comment type="caution">
    <text evidence="1">The sequence shown here is derived from an EMBL/GenBank/DDBJ whole genome shotgun (WGS) entry which is preliminary data.</text>
</comment>
<dbReference type="Proteomes" id="UP000037696">
    <property type="component" value="Unassembled WGS sequence"/>
</dbReference>
<dbReference type="EMBL" id="LHQQ01000028">
    <property type="protein sequence ID" value="KOS46482.1"/>
    <property type="molecule type" value="Genomic_DNA"/>
</dbReference>
<name>A0A0M9WIT8_9EURO</name>
<proteinExistence type="predicted"/>
<reference evidence="1 2" key="1">
    <citation type="submission" date="2015-08" db="EMBL/GenBank/DDBJ databases">
        <title>Genome sequencing of Penicillium nordicum.</title>
        <authorList>
            <person name="Nguyen H.D."/>
            <person name="Seifert K.A."/>
        </authorList>
    </citation>
    <scope>NUCLEOTIDE SEQUENCE [LARGE SCALE GENOMIC DNA]</scope>
    <source>
        <strain evidence="1 2">DAOMC 185683</strain>
    </source>
</reference>
<sequence length="126" mass="14322">MVPGRFPHSQLRLLLDWTVSSFFSPSPLLFFFTNNSSFLIHFRFFLPAARENSRGLPAGPVSFSDNLSFLLFVPRGRFLCLLRHLSAAFVRSRIAPDRILSLLAGDVDPRTSDLILLNHSVRFTEN</sequence>
<gene>
    <name evidence="1" type="ORF">ACN38_g2567</name>
</gene>
<protein>
    <submittedName>
        <fullName evidence="1">Uncharacterized protein</fullName>
    </submittedName>
</protein>
<evidence type="ECO:0000313" key="2">
    <source>
        <dbReference type="Proteomes" id="UP000037696"/>
    </source>
</evidence>
<keyword evidence="2" id="KW-1185">Reference proteome</keyword>